<dbReference type="AlphaFoldDB" id="A0AAD8J0F1"/>
<proteinExistence type="predicted"/>
<dbReference type="Pfam" id="PF14868">
    <property type="entry name" value="DUF4487"/>
    <property type="match status" value="1"/>
</dbReference>
<protein>
    <submittedName>
        <fullName evidence="1">RNA polymerase II assembly factor</fullName>
    </submittedName>
</protein>
<comment type="caution">
    <text evidence="1">The sequence shown here is derived from an EMBL/GenBank/DDBJ whole genome shotgun (WGS) entry which is preliminary data.</text>
</comment>
<dbReference type="EMBL" id="JAUIZM010000003">
    <property type="protein sequence ID" value="KAK1395394.1"/>
    <property type="molecule type" value="Genomic_DNA"/>
</dbReference>
<dbReference type="InterPro" id="IPR027902">
    <property type="entry name" value="DUF4487"/>
</dbReference>
<accession>A0AAD8J0F1</accession>
<gene>
    <name evidence="1" type="ORF">POM88_014450</name>
</gene>
<dbReference type="PANTHER" id="PTHR36702">
    <property type="entry name" value="HOLLIDAY JUNCTION RESOLVASE"/>
    <property type="match status" value="1"/>
</dbReference>
<sequence length="1051" mass="117743">MDGHASKNELQELLEAIRSSEVVESRAQLITKLANLDINEDIELNSLVESLTCMLNKNILHVAAKYLDSGISRCPHQYYALGTKASKWVRKHLKMTLISNEESQEEEHFSIFFQLLLDLLKYSGDSFSALARCPVSTSKAVVIIIEEFISEQLSLAKECLSEIKKIDPVIGSEVLKVVYIVLDAATRLCKVYCNSVNWDLYDERTEQTRDQADPEKLNIAEHTINITKCTVEKLCEVGILAGNDGGNLVNLLNLSWKGVVSLLQLGRGKLALKVNIADIIVSLITLANDSLRCAAQSWSYPLKEKVLLTEAKRIFLPVKFYLINAVRIISHYSSQAFMVYKDIILCVIMISAFKISLSREEFLKSVAEAMTELLEPTSFHLLNSLLNSAQLRQEDKIQILEWLFSPITSFEIGLGDPHHISNQIDCTSMDEIFSVSCDGMPGARILSLGRIFLFLDLLKGSPDLEDDLRLGLSSKLKWLIDSIINIDIYSSILVLQIPVLYGSGQSLEFSYRPMFLSIIHALKTFMVVVSSTLACKEIIAFLLENIVHPHFLCREIVMELLCFMLRHAEPEMVNDVIDKLCSLLKVATPSESVLIPCSGLRILARSICVLLAHCPQSTVDLVYHSVIDSSSSNSSSMYAALLMEEFPLDLLTDKVKSVAKEKIITEYFGFADRFANDSLRVGVSGVLYTPVSALSAALQSLQVRISDTDMKTLKLLVAVINKYRDSKGKVKDSYRELLSETLGIISIMKHLYESDEMEGIIIELKNLFIFEQTVSDDRLSRCKPNLAIFMAGFSHIKLAEDDESSKSVAVWELYNMLLRERHWALVHLALKEFGYFASRTNCNNLWRFVPQDAALSFDINSGKEASEDRFMSELKRFLEKETAHLAFTPASDQLGLLVREAKLLLENVKKTLHTESDAILYDQIEVDDGQHANKRRELTDGIGNAILNDQIEVDDGQHANTKRKLTNGIGNAIEQIEVDDDGQHANKRRKLNDSIGKGVLLLKSGLEIIGDGLSMWQQSDHQNSDQHEKLATHVAILEDVIGHLAALSSCD</sequence>
<evidence type="ECO:0000313" key="2">
    <source>
        <dbReference type="Proteomes" id="UP001237642"/>
    </source>
</evidence>
<evidence type="ECO:0000313" key="1">
    <source>
        <dbReference type="EMBL" id="KAK1395394.1"/>
    </source>
</evidence>
<dbReference type="Proteomes" id="UP001237642">
    <property type="component" value="Unassembled WGS sequence"/>
</dbReference>
<dbReference type="PANTHER" id="PTHR36702:SF1">
    <property type="entry name" value="HOLLIDAY JUNCTION RESOLVASE"/>
    <property type="match status" value="1"/>
</dbReference>
<name>A0AAD8J0F1_9APIA</name>
<keyword evidence="2" id="KW-1185">Reference proteome</keyword>
<organism evidence="1 2">
    <name type="scientific">Heracleum sosnowskyi</name>
    <dbReference type="NCBI Taxonomy" id="360622"/>
    <lineage>
        <taxon>Eukaryota</taxon>
        <taxon>Viridiplantae</taxon>
        <taxon>Streptophyta</taxon>
        <taxon>Embryophyta</taxon>
        <taxon>Tracheophyta</taxon>
        <taxon>Spermatophyta</taxon>
        <taxon>Magnoliopsida</taxon>
        <taxon>eudicotyledons</taxon>
        <taxon>Gunneridae</taxon>
        <taxon>Pentapetalae</taxon>
        <taxon>asterids</taxon>
        <taxon>campanulids</taxon>
        <taxon>Apiales</taxon>
        <taxon>Apiaceae</taxon>
        <taxon>Apioideae</taxon>
        <taxon>apioid superclade</taxon>
        <taxon>Tordylieae</taxon>
        <taxon>Tordyliinae</taxon>
        <taxon>Heracleum</taxon>
    </lineage>
</organism>
<reference evidence="1" key="2">
    <citation type="submission" date="2023-05" db="EMBL/GenBank/DDBJ databases">
        <authorList>
            <person name="Schelkunov M.I."/>
        </authorList>
    </citation>
    <scope>NUCLEOTIDE SEQUENCE</scope>
    <source>
        <strain evidence="1">Hsosn_3</strain>
        <tissue evidence="1">Leaf</tissue>
    </source>
</reference>
<reference evidence="1" key="1">
    <citation type="submission" date="2023-02" db="EMBL/GenBank/DDBJ databases">
        <title>Genome of toxic invasive species Heracleum sosnowskyi carries increased number of genes despite the absence of recent whole-genome duplications.</title>
        <authorList>
            <person name="Schelkunov M."/>
            <person name="Shtratnikova V."/>
            <person name="Makarenko M."/>
            <person name="Klepikova A."/>
            <person name="Omelchenko D."/>
            <person name="Novikova G."/>
            <person name="Obukhova E."/>
            <person name="Bogdanov V."/>
            <person name="Penin A."/>
            <person name="Logacheva M."/>
        </authorList>
    </citation>
    <scope>NUCLEOTIDE SEQUENCE</scope>
    <source>
        <strain evidence="1">Hsosn_3</strain>
        <tissue evidence="1">Leaf</tissue>
    </source>
</reference>